<reference evidence="7" key="1">
    <citation type="journal article" date="2013" name="Genetics">
        <title>The draft genome and transcriptome of Panagrellus redivivus are shaped by the harsh demands of a free-living lifestyle.</title>
        <authorList>
            <person name="Srinivasan J."/>
            <person name="Dillman A.R."/>
            <person name="Macchietto M.G."/>
            <person name="Heikkinen L."/>
            <person name="Lakso M."/>
            <person name="Fracchia K.M."/>
            <person name="Antoshechkin I."/>
            <person name="Mortazavi A."/>
            <person name="Wong G."/>
            <person name="Sternberg P.W."/>
        </authorList>
    </citation>
    <scope>NUCLEOTIDE SEQUENCE [LARGE SCALE GENOMIC DNA]</scope>
    <source>
        <strain evidence="7">MT8872</strain>
    </source>
</reference>
<dbReference type="InterPro" id="IPR032374">
    <property type="entry name" value="SGTA_dimer"/>
</dbReference>
<keyword evidence="3 4" id="KW-0802">TPR repeat</keyword>
<feature type="repeat" description="TPR" evidence="4">
    <location>
        <begin position="132"/>
        <end position="165"/>
    </location>
</feature>
<evidence type="ECO:0000256" key="5">
    <source>
        <dbReference type="SAM" id="MobiDB-lite"/>
    </source>
</evidence>
<sequence length="389" mass="42134">MELQTEASRNLFTKKTSLSNCTLESSVSRTSFPPPNMSEQAPTQPIVRPEEKKLTVAFIQFLRQKVSQREFNEGGLESLEIAVQCLENAFSLGDKDYAFQPGKTLLQLLVDAEGLTGEEEPRAPTAAEIAEANKFKEEGNEFVKANKLNEAIDKYNQAIKLTRDPVYFCNRAAAYCRLEQFDLAIQDCRTALALDDKYAKAYGRMGLAFSCQNNYVEAVEAYRKALELDPNNESYKNNMAIAEEKKTQAEEQFRANPNPFGGLGGLGNLLGGAGGPPDLGSFLNDPNMMQTAMQMMNDPNIQNMMNSMMGSFMGGAAPGGGAPGAEGGAPDAGAGLANFLAAGQNIAQQMQAANPELVEQLRQQFAGANTNDPNHPQNPPNDGNNPPSQ</sequence>
<dbReference type="InterPro" id="IPR011990">
    <property type="entry name" value="TPR-like_helical_dom_sf"/>
</dbReference>
<dbReference type="SUPFAM" id="SSF48452">
    <property type="entry name" value="TPR-like"/>
    <property type="match status" value="1"/>
</dbReference>
<feature type="domain" description="SGTA homodimerisation" evidence="6">
    <location>
        <begin position="51"/>
        <end position="109"/>
    </location>
</feature>
<evidence type="ECO:0000256" key="2">
    <source>
        <dbReference type="ARBA" id="ARBA00022737"/>
    </source>
</evidence>
<evidence type="ECO:0000259" key="6">
    <source>
        <dbReference type="Pfam" id="PF16546"/>
    </source>
</evidence>
<feature type="compositionally biased region" description="Polar residues" evidence="5">
    <location>
        <begin position="23"/>
        <end position="43"/>
    </location>
</feature>
<dbReference type="PROSITE" id="PS50005">
    <property type="entry name" value="TPR"/>
    <property type="match status" value="2"/>
</dbReference>
<dbReference type="Proteomes" id="UP000492821">
    <property type="component" value="Unassembled WGS sequence"/>
</dbReference>
<dbReference type="PANTHER" id="PTHR45831:SF2">
    <property type="entry name" value="LD24721P"/>
    <property type="match status" value="1"/>
</dbReference>
<dbReference type="GO" id="GO:0006620">
    <property type="term" value="P:post-translational protein targeting to endoplasmic reticulum membrane"/>
    <property type="evidence" value="ECO:0007669"/>
    <property type="project" value="TreeGrafter"/>
</dbReference>
<feature type="region of interest" description="Disordered" evidence="5">
    <location>
        <begin position="351"/>
        <end position="389"/>
    </location>
</feature>
<feature type="compositionally biased region" description="Low complexity" evidence="5">
    <location>
        <begin position="369"/>
        <end position="389"/>
    </location>
</feature>
<dbReference type="Pfam" id="PF00515">
    <property type="entry name" value="TPR_1"/>
    <property type="match status" value="1"/>
</dbReference>
<keyword evidence="2" id="KW-0677">Repeat</keyword>
<reference evidence="8" key="2">
    <citation type="submission" date="2020-10" db="UniProtKB">
        <authorList>
            <consortium name="WormBaseParasite"/>
        </authorList>
    </citation>
    <scope>IDENTIFICATION</scope>
</reference>
<protein>
    <submittedName>
        <fullName evidence="8">SGTA_dimer domain-containing protein</fullName>
    </submittedName>
</protein>
<dbReference type="InterPro" id="IPR019734">
    <property type="entry name" value="TPR_rpt"/>
</dbReference>
<name>A0A7E4UYW8_PANRE</name>
<feature type="repeat" description="TPR" evidence="4">
    <location>
        <begin position="199"/>
        <end position="232"/>
    </location>
</feature>
<evidence type="ECO:0000256" key="3">
    <source>
        <dbReference type="ARBA" id="ARBA00022803"/>
    </source>
</evidence>
<evidence type="ECO:0000256" key="1">
    <source>
        <dbReference type="ARBA" id="ARBA00008175"/>
    </source>
</evidence>
<proteinExistence type="inferred from homology"/>
<dbReference type="Pfam" id="PF13414">
    <property type="entry name" value="TPR_11"/>
    <property type="match status" value="1"/>
</dbReference>
<dbReference type="GO" id="GO:0072380">
    <property type="term" value="C:TRC complex"/>
    <property type="evidence" value="ECO:0007669"/>
    <property type="project" value="TreeGrafter"/>
</dbReference>
<keyword evidence="7" id="KW-1185">Reference proteome</keyword>
<evidence type="ECO:0000313" key="8">
    <source>
        <dbReference type="WBParaSite" id="Pan_g14514.t1"/>
    </source>
</evidence>
<evidence type="ECO:0000313" key="7">
    <source>
        <dbReference type="Proteomes" id="UP000492821"/>
    </source>
</evidence>
<dbReference type="Gene3D" id="1.20.5.420">
    <property type="entry name" value="Immunoglobulin FC, subunit C"/>
    <property type="match status" value="1"/>
</dbReference>
<dbReference type="GO" id="GO:0016020">
    <property type="term" value="C:membrane"/>
    <property type="evidence" value="ECO:0007669"/>
    <property type="project" value="TreeGrafter"/>
</dbReference>
<dbReference type="Pfam" id="PF16546">
    <property type="entry name" value="SGTA_dimer"/>
    <property type="match status" value="1"/>
</dbReference>
<accession>A0A7E4UYW8</accession>
<comment type="similarity">
    <text evidence="1">Belongs to the SGT family.</text>
</comment>
<dbReference type="WBParaSite" id="Pan_g14514.t1">
    <property type="protein sequence ID" value="Pan_g14514.t1"/>
    <property type="gene ID" value="Pan_g14514"/>
</dbReference>
<organism evidence="7 8">
    <name type="scientific">Panagrellus redivivus</name>
    <name type="common">Microworm</name>
    <dbReference type="NCBI Taxonomy" id="6233"/>
    <lineage>
        <taxon>Eukaryota</taxon>
        <taxon>Metazoa</taxon>
        <taxon>Ecdysozoa</taxon>
        <taxon>Nematoda</taxon>
        <taxon>Chromadorea</taxon>
        <taxon>Rhabditida</taxon>
        <taxon>Tylenchina</taxon>
        <taxon>Panagrolaimomorpha</taxon>
        <taxon>Panagrolaimoidea</taxon>
        <taxon>Panagrolaimidae</taxon>
        <taxon>Panagrellus</taxon>
    </lineage>
</organism>
<dbReference type="GO" id="GO:0060090">
    <property type="term" value="F:molecular adaptor activity"/>
    <property type="evidence" value="ECO:0007669"/>
    <property type="project" value="TreeGrafter"/>
</dbReference>
<dbReference type="InterPro" id="IPR047150">
    <property type="entry name" value="SGT"/>
</dbReference>
<dbReference type="AlphaFoldDB" id="A0A7E4UYW8"/>
<dbReference type="PANTHER" id="PTHR45831">
    <property type="entry name" value="LD24721P"/>
    <property type="match status" value="1"/>
</dbReference>
<dbReference type="PROSITE" id="PS50293">
    <property type="entry name" value="TPR_REGION"/>
    <property type="match status" value="1"/>
</dbReference>
<dbReference type="SMART" id="SM00028">
    <property type="entry name" value="TPR"/>
    <property type="match status" value="3"/>
</dbReference>
<feature type="region of interest" description="Disordered" evidence="5">
    <location>
        <begin position="23"/>
        <end position="44"/>
    </location>
</feature>
<dbReference type="Gene3D" id="1.25.40.10">
    <property type="entry name" value="Tetratricopeptide repeat domain"/>
    <property type="match status" value="1"/>
</dbReference>
<evidence type="ECO:0000256" key="4">
    <source>
        <dbReference type="PROSITE-ProRule" id="PRU00339"/>
    </source>
</evidence>